<keyword evidence="6" id="KW-0136">Cellulose degradation</keyword>
<dbReference type="InterPro" id="IPR005103">
    <property type="entry name" value="AA9_LPMO"/>
</dbReference>
<dbReference type="GO" id="GO:0030245">
    <property type="term" value="P:cellulose catabolic process"/>
    <property type="evidence" value="ECO:0007669"/>
    <property type="project" value="UniProtKB-KW"/>
</dbReference>
<evidence type="ECO:0000256" key="7">
    <source>
        <dbReference type="ARBA" id="ARBA00023002"/>
    </source>
</evidence>
<evidence type="ECO:0000313" key="18">
    <source>
        <dbReference type="EMBL" id="CCA71764.1"/>
    </source>
</evidence>
<evidence type="ECO:0000256" key="10">
    <source>
        <dbReference type="ARBA" id="ARBA00023157"/>
    </source>
</evidence>
<evidence type="ECO:0000256" key="16">
    <source>
        <dbReference type="SAM" id="SignalP"/>
    </source>
</evidence>
<feature type="signal peptide" evidence="16">
    <location>
        <begin position="1"/>
        <end position="20"/>
    </location>
</feature>
<dbReference type="InParanoid" id="G4TKC1"/>
<dbReference type="Pfam" id="PF03443">
    <property type="entry name" value="AA9"/>
    <property type="match status" value="1"/>
</dbReference>
<dbReference type="AlphaFoldDB" id="G4TKC1"/>
<keyword evidence="4" id="KW-0479">Metal-binding</keyword>
<keyword evidence="5 16" id="KW-0732">Signal</keyword>
<keyword evidence="7" id="KW-0560">Oxidoreductase</keyword>
<dbReference type="OrthoDB" id="3496539at2759"/>
<comment type="similarity">
    <text evidence="13">Belongs to the polysaccharide monooxygenase AA9 family.</text>
</comment>
<comment type="subcellular location">
    <subcellularLocation>
        <location evidence="2">Secreted</location>
    </subcellularLocation>
</comment>
<dbReference type="Gene3D" id="2.70.50.70">
    <property type="match status" value="1"/>
</dbReference>
<keyword evidence="12" id="KW-0624">Polysaccharide degradation</keyword>
<dbReference type="EC" id="1.14.99.56" evidence="15"/>
<dbReference type="GO" id="GO:0005576">
    <property type="term" value="C:extracellular region"/>
    <property type="evidence" value="ECO:0007669"/>
    <property type="project" value="UniProtKB-SubCell"/>
</dbReference>
<proteinExistence type="inferred from homology"/>
<accession>G4TKC1</accession>
<evidence type="ECO:0000256" key="8">
    <source>
        <dbReference type="ARBA" id="ARBA00023008"/>
    </source>
</evidence>
<evidence type="ECO:0000256" key="9">
    <source>
        <dbReference type="ARBA" id="ARBA00023033"/>
    </source>
</evidence>
<sequence>MKSFVSLLAFALVATTQVSAHYTFTKLIANGAVTNPFQYVRQNNNSNSPITNVMSNDMRCNSGASSGAGTSTATVAAGSTVGFALDQAIFHAGSLNVYLSKVSNAATADGSAPWFKIYQIGPVTNGGSSISWPTDNATQFTFKLPSTIQSGQYLMRIEHIALHSASSSGGAQFYISCAQLNITGGGSASPSGVSIPGVYSASDPGRHFDQYLLPSRTSSLARLPLLMEAMEMAMEIALPHSPVAHSQLAPARGKAAAAAALLLARVAARAPVTVETAPISTDSVVAKAGQDQRCCKTGTCVSSNQFYSQCLNR</sequence>
<evidence type="ECO:0000259" key="17">
    <source>
        <dbReference type="Pfam" id="PF03443"/>
    </source>
</evidence>
<evidence type="ECO:0000256" key="4">
    <source>
        <dbReference type="ARBA" id="ARBA00022723"/>
    </source>
</evidence>
<protein>
    <recommendedName>
        <fullName evidence="15">lytic cellulose monooxygenase (C4-dehydrogenating)</fullName>
        <ecNumber evidence="15">1.14.99.56</ecNumber>
    </recommendedName>
</protein>
<name>G4TKC1_SERID</name>
<evidence type="ECO:0000256" key="13">
    <source>
        <dbReference type="ARBA" id="ARBA00044502"/>
    </source>
</evidence>
<dbReference type="STRING" id="1109443.G4TKC1"/>
<dbReference type="EMBL" id="CAFZ01000134">
    <property type="protein sequence ID" value="CCA71764.1"/>
    <property type="molecule type" value="Genomic_DNA"/>
</dbReference>
<keyword evidence="19" id="KW-1185">Reference proteome</keyword>
<dbReference type="CDD" id="cd21175">
    <property type="entry name" value="LPMO_AA9"/>
    <property type="match status" value="1"/>
</dbReference>
<keyword evidence="3" id="KW-0964">Secreted</keyword>
<reference evidence="18 19" key="1">
    <citation type="journal article" date="2011" name="PLoS Pathog.">
        <title>Endophytic Life Strategies Decoded by Genome and Transcriptome Analyses of the Mutualistic Root Symbiont Piriformospora indica.</title>
        <authorList>
            <person name="Zuccaro A."/>
            <person name="Lahrmann U."/>
            <person name="Guldener U."/>
            <person name="Langen G."/>
            <person name="Pfiffi S."/>
            <person name="Biedenkopf D."/>
            <person name="Wong P."/>
            <person name="Samans B."/>
            <person name="Grimm C."/>
            <person name="Basiewicz M."/>
            <person name="Murat C."/>
            <person name="Martin F."/>
            <person name="Kogel K.H."/>
        </authorList>
    </citation>
    <scope>NUCLEOTIDE SEQUENCE [LARGE SCALE GENOMIC DNA]</scope>
    <source>
        <strain evidence="18 19">DSM 11827</strain>
    </source>
</reference>
<dbReference type="eggNOG" id="ENOG502RYSN">
    <property type="taxonomic scope" value="Eukaryota"/>
</dbReference>
<organism evidence="18 19">
    <name type="scientific">Serendipita indica (strain DSM 11827)</name>
    <name type="common">Root endophyte fungus</name>
    <name type="synonym">Piriformospora indica</name>
    <dbReference type="NCBI Taxonomy" id="1109443"/>
    <lineage>
        <taxon>Eukaryota</taxon>
        <taxon>Fungi</taxon>
        <taxon>Dikarya</taxon>
        <taxon>Basidiomycota</taxon>
        <taxon>Agaricomycotina</taxon>
        <taxon>Agaricomycetes</taxon>
        <taxon>Sebacinales</taxon>
        <taxon>Serendipitaceae</taxon>
        <taxon>Serendipita</taxon>
    </lineage>
</organism>
<evidence type="ECO:0000256" key="14">
    <source>
        <dbReference type="ARBA" id="ARBA00045077"/>
    </source>
</evidence>
<dbReference type="OMA" id="TCNAGAR"/>
<feature type="chain" id="PRO_5003468842" description="lytic cellulose monooxygenase (C4-dehydrogenating)" evidence="16">
    <location>
        <begin position="21"/>
        <end position="313"/>
    </location>
</feature>
<keyword evidence="11" id="KW-0119">Carbohydrate metabolism</keyword>
<keyword evidence="8" id="KW-0186">Copper</keyword>
<evidence type="ECO:0000313" key="19">
    <source>
        <dbReference type="Proteomes" id="UP000007148"/>
    </source>
</evidence>
<dbReference type="GO" id="GO:0046872">
    <property type="term" value="F:metal ion binding"/>
    <property type="evidence" value="ECO:0007669"/>
    <property type="project" value="UniProtKB-KW"/>
</dbReference>
<dbReference type="InterPro" id="IPR049892">
    <property type="entry name" value="AA9"/>
</dbReference>
<comment type="caution">
    <text evidence="18">The sequence shown here is derived from an EMBL/GenBank/DDBJ whole genome shotgun (WGS) entry which is preliminary data.</text>
</comment>
<feature type="domain" description="Auxiliary Activity family 9 catalytic" evidence="17">
    <location>
        <begin position="21"/>
        <end position="211"/>
    </location>
</feature>
<evidence type="ECO:0000256" key="2">
    <source>
        <dbReference type="ARBA" id="ARBA00004613"/>
    </source>
</evidence>
<gene>
    <name evidence="18" type="ORF">PIIN_05699</name>
</gene>
<evidence type="ECO:0000256" key="3">
    <source>
        <dbReference type="ARBA" id="ARBA00022525"/>
    </source>
</evidence>
<keyword evidence="9" id="KW-0503">Monooxygenase</keyword>
<comment type="catalytic activity">
    <reaction evidence="14">
        <text>[(1-&gt;4)-beta-D-glucosyl]n+m + reduced acceptor + O2 = 4-dehydro-beta-D-glucosyl-[(1-&gt;4)-beta-D-glucosyl]n-1 + [(1-&gt;4)-beta-D-glucosyl]m + acceptor + H2O.</text>
        <dbReference type="EC" id="1.14.99.56"/>
    </reaction>
</comment>
<keyword evidence="10" id="KW-1015">Disulfide bond</keyword>
<evidence type="ECO:0000256" key="5">
    <source>
        <dbReference type="ARBA" id="ARBA00022729"/>
    </source>
</evidence>
<evidence type="ECO:0000256" key="11">
    <source>
        <dbReference type="ARBA" id="ARBA00023277"/>
    </source>
</evidence>
<comment type="cofactor">
    <cofactor evidence="1">
        <name>Cu(2+)</name>
        <dbReference type="ChEBI" id="CHEBI:29036"/>
    </cofactor>
</comment>
<dbReference type="PANTHER" id="PTHR33353:SF10">
    <property type="entry name" value="ENDO-BETA-1,4-GLUCANASE D"/>
    <property type="match status" value="1"/>
</dbReference>
<evidence type="ECO:0000256" key="15">
    <source>
        <dbReference type="ARBA" id="ARBA00047174"/>
    </source>
</evidence>
<evidence type="ECO:0000256" key="12">
    <source>
        <dbReference type="ARBA" id="ARBA00023326"/>
    </source>
</evidence>
<dbReference type="PANTHER" id="PTHR33353">
    <property type="entry name" value="PUTATIVE (AFU_ORTHOLOGUE AFUA_1G12560)-RELATED"/>
    <property type="match status" value="1"/>
</dbReference>
<dbReference type="GO" id="GO:0004497">
    <property type="term" value="F:monooxygenase activity"/>
    <property type="evidence" value="ECO:0007669"/>
    <property type="project" value="UniProtKB-KW"/>
</dbReference>
<dbReference type="Proteomes" id="UP000007148">
    <property type="component" value="Unassembled WGS sequence"/>
</dbReference>
<dbReference type="HOGENOM" id="CLU_031730_4_2_1"/>
<evidence type="ECO:0000256" key="6">
    <source>
        <dbReference type="ARBA" id="ARBA00023001"/>
    </source>
</evidence>
<evidence type="ECO:0000256" key="1">
    <source>
        <dbReference type="ARBA" id="ARBA00001973"/>
    </source>
</evidence>